<protein>
    <submittedName>
        <fullName evidence="2">Uncharacterized protein</fullName>
    </submittedName>
</protein>
<dbReference type="Proteomes" id="UP000326198">
    <property type="component" value="Unassembled WGS sequence"/>
</dbReference>
<proteinExistence type="predicted"/>
<gene>
    <name evidence="2" type="ORF">BDV26DRAFT_159894</name>
</gene>
<evidence type="ECO:0000313" key="2">
    <source>
        <dbReference type="EMBL" id="KAE8383171.1"/>
    </source>
</evidence>
<sequence>MDPRERPFRIMTGIIYDLLRQITFPEETPRDIRDQLVQSWQEQIGTATEQREKEVVEEDIIRQSTSGRHGPETQDADDREITSEEIPNWPVLSSREASPVETTRDEGNQNNGRICIRCLKGWRTHVQAEDPVPECIFVKGNGRYKCDDCSRMRVPCDMVS</sequence>
<dbReference type="EMBL" id="ML736156">
    <property type="protein sequence ID" value="KAE8383171.1"/>
    <property type="molecule type" value="Genomic_DNA"/>
</dbReference>
<name>A0A5N7BMW8_9EURO</name>
<dbReference type="AlphaFoldDB" id="A0A5N7BMW8"/>
<accession>A0A5N7BMW8</accession>
<evidence type="ECO:0000313" key="3">
    <source>
        <dbReference type="Proteomes" id="UP000326198"/>
    </source>
</evidence>
<reference evidence="2 3" key="1">
    <citation type="submission" date="2019-04" db="EMBL/GenBank/DDBJ databases">
        <title>Friends and foes A comparative genomics studyof 23 Aspergillus species from section Flavi.</title>
        <authorList>
            <consortium name="DOE Joint Genome Institute"/>
            <person name="Kjaerbolling I."/>
            <person name="Vesth T."/>
            <person name="Frisvad J.C."/>
            <person name="Nybo J.L."/>
            <person name="Theobald S."/>
            <person name="Kildgaard S."/>
            <person name="Isbrandt T."/>
            <person name="Kuo A."/>
            <person name="Sato A."/>
            <person name="Lyhne E.K."/>
            <person name="Kogle M.E."/>
            <person name="Wiebenga A."/>
            <person name="Kun R.S."/>
            <person name="Lubbers R.J."/>
            <person name="Makela M.R."/>
            <person name="Barry K."/>
            <person name="Chovatia M."/>
            <person name="Clum A."/>
            <person name="Daum C."/>
            <person name="Haridas S."/>
            <person name="He G."/>
            <person name="LaButti K."/>
            <person name="Lipzen A."/>
            <person name="Mondo S."/>
            <person name="Riley R."/>
            <person name="Salamov A."/>
            <person name="Simmons B.A."/>
            <person name="Magnuson J.K."/>
            <person name="Henrissat B."/>
            <person name="Mortensen U.H."/>
            <person name="Larsen T.O."/>
            <person name="Devries R.P."/>
            <person name="Grigoriev I.V."/>
            <person name="Machida M."/>
            <person name="Baker S.E."/>
            <person name="Andersen M.R."/>
        </authorList>
    </citation>
    <scope>NUCLEOTIDE SEQUENCE [LARGE SCALE GENOMIC DNA]</scope>
    <source>
        <strain evidence="2 3">IBT 29228</strain>
    </source>
</reference>
<dbReference type="OrthoDB" id="10441828at2759"/>
<feature type="region of interest" description="Disordered" evidence="1">
    <location>
        <begin position="48"/>
        <end position="107"/>
    </location>
</feature>
<organism evidence="2 3">
    <name type="scientific">Aspergillus bertholletiae</name>
    <dbReference type="NCBI Taxonomy" id="1226010"/>
    <lineage>
        <taxon>Eukaryota</taxon>
        <taxon>Fungi</taxon>
        <taxon>Dikarya</taxon>
        <taxon>Ascomycota</taxon>
        <taxon>Pezizomycotina</taxon>
        <taxon>Eurotiomycetes</taxon>
        <taxon>Eurotiomycetidae</taxon>
        <taxon>Eurotiales</taxon>
        <taxon>Aspergillaceae</taxon>
        <taxon>Aspergillus</taxon>
        <taxon>Aspergillus subgen. Circumdati</taxon>
    </lineage>
</organism>
<evidence type="ECO:0000256" key="1">
    <source>
        <dbReference type="SAM" id="MobiDB-lite"/>
    </source>
</evidence>
<keyword evidence="3" id="KW-1185">Reference proteome</keyword>